<accession>A0A316TUU7</accession>
<protein>
    <submittedName>
        <fullName evidence="2">Uncharacterized protein</fullName>
    </submittedName>
</protein>
<sequence length="335" mass="39514">MTLTFRIHTVLLLSTLFFVSGCYTHMQTTERESDAGYYETGQQKVPERYTDIENREDEAVNTEEYVAGDKSGWIDADVAYFVDEESRNWYLEHGISLAYGHSYPYRAGYRQVYDPNWFFSPYAYYTYEGEYFIVPGLRNPYSNYFGGWKPWRNIGYNHLYAYYNYRPLFFWGRLNYDYYGGLYYSPHIFAGYQKGWNSYNNRITAEARVHNDDREYNFTSNPRIIRPVDDRLGSVRTEILRNRILHRDFERVQRDAARVNLTERRAEEYRERLERNRAARKMHLNAGRSTFSTRRSEAGGNRSGSVERRSSGHVSSGSSSGRSRSGTSTTRENNN</sequence>
<keyword evidence="3" id="KW-1185">Reference proteome</keyword>
<comment type="caution">
    <text evidence="2">The sequence shown here is derived from an EMBL/GenBank/DDBJ whole genome shotgun (WGS) entry which is preliminary data.</text>
</comment>
<dbReference type="Proteomes" id="UP000245533">
    <property type="component" value="Unassembled WGS sequence"/>
</dbReference>
<feature type="compositionally biased region" description="Low complexity" evidence="1">
    <location>
        <begin position="312"/>
        <end position="335"/>
    </location>
</feature>
<evidence type="ECO:0000313" key="3">
    <source>
        <dbReference type="Proteomes" id="UP000245533"/>
    </source>
</evidence>
<dbReference type="OrthoDB" id="1525377at2"/>
<gene>
    <name evidence="2" type="ORF">DDZ15_06155</name>
</gene>
<evidence type="ECO:0000313" key="2">
    <source>
        <dbReference type="EMBL" id="PWN06855.1"/>
    </source>
</evidence>
<name>A0A316TUU7_9BACT</name>
<evidence type="ECO:0000256" key="1">
    <source>
        <dbReference type="SAM" id="MobiDB-lite"/>
    </source>
</evidence>
<feature type="region of interest" description="Disordered" evidence="1">
    <location>
        <begin position="278"/>
        <end position="335"/>
    </location>
</feature>
<dbReference type="RefSeq" id="WP_109646190.1">
    <property type="nucleotide sequence ID" value="NZ_QGGB01000005.1"/>
</dbReference>
<dbReference type="PROSITE" id="PS51257">
    <property type="entry name" value="PROKAR_LIPOPROTEIN"/>
    <property type="match status" value="1"/>
</dbReference>
<organism evidence="2 3">
    <name type="scientific">Rhodohalobacter mucosus</name>
    <dbReference type="NCBI Taxonomy" id="2079485"/>
    <lineage>
        <taxon>Bacteria</taxon>
        <taxon>Pseudomonadati</taxon>
        <taxon>Balneolota</taxon>
        <taxon>Balneolia</taxon>
        <taxon>Balneolales</taxon>
        <taxon>Balneolaceae</taxon>
        <taxon>Rhodohalobacter</taxon>
    </lineage>
</organism>
<proteinExistence type="predicted"/>
<dbReference type="AlphaFoldDB" id="A0A316TUU7"/>
<dbReference type="EMBL" id="QGGB01000005">
    <property type="protein sequence ID" value="PWN06855.1"/>
    <property type="molecule type" value="Genomic_DNA"/>
</dbReference>
<reference evidence="2 3" key="1">
    <citation type="submission" date="2018-05" db="EMBL/GenBank/DDBJ databases">
        <title>Rhodohalobacter halophilus gen. nov., sp. nov., a moderately halophilic member of the family Balneolaceae.</title>
        <authorList>
            <person name="Liu Z.-W."/>
        </authorList>
    </citation>
    <scope>NUCLEOTIDE SEQUENCE [LARGE SCALE GENOMIC DNA]</scope>
    <source>
        <strain evidence="2 3">8A47</strain>
    </source>
</reference>